<evidence type="ECO:0000256" key="10">
    <source>
        <dbReference type="RuleBase" id="RU364057"/>
    </source>
</evidence>
<keyword evidence="5 10" id="KW-0479">Metal-binding</keyword>
<feature type="region of interest" description="Disordered" evidence="11">
    <location>
        <begin position="1"/>
        <end position="21"/>
    </location>
</feature>
<evidence type="ECO:0000256" key="11">
    <source>
        <dbReference type="SAM" id="MobiDB-lite"/>
    </source>
</evidence>
<dbReference type="PANTHER" id="PTHR21711">
    <property type="entry name" value="MITOCHONDRIAL INNER MEMBRANE PROTEASE"/>
    <property type="match status" value="1"/>
</dbReference>
<dbReference type="EC" id="3.4.24.-" evidence="10"/>
<comment type="function">
    <text evidence="9">Has a dual role in the assembly of mitochondrial ATPase. Acts as a protease that removes N-terminal residues of mitochondrial ATPase CF(0) subunit 6 at the intermembrane space side. Also involved in the correct assembly of the membrane-embedded ATPase CF(0) particle, probably mediating association of subunit 6 with the subunit 9 ring.</text>
</comment>
<comment type="caution">
    <text evidence="12">The sequence shown here is derived from an EMBL/GenBank/DDBJ whole genome shotgun (WGS) entry which is preliminary data.</text>
</comment>
<evidence type="ECO:0000256" key="1">
    <source>
        <dbReference type="ARBA" id="ARBA00004137"/>
    </source>
</evidence>
<feature type="compositionally biased region" description="Basic and acidic residues" evidence="11">
    <location>
        <begin position="1"/>
        <end position="11"/>
    </location>
</feature>
<dbReference type="GO" id="GO:0046872">
    <property type="term" value="F:metal ion binding"/>
    <property type="evidence" value="ECO:0007669"/>
    <property type="project" value="UniProtKB-KW"/>
</dbReference>
<keyword evidence="4 10" id="KW-0645">Protease</keyword>
<evidence type="ECO:0000313" key="13">
    <source>
        <dbReference type="Proteomes" id="UP000053958"/>
    </source>
</evidence>
<organism evidence="12 13">
    <name type="scientific">Rasamsonia emersonii (strain ATCC 16479 / CBS 393.64 / IMI 116815)</name>
    <dbReference type="NCBI Taxonomy" id="1408163"/>
    <lineage>
        <taxon>Eukaryota</taxon>
        <taxon>Fungi</taxon>
        <taxon>Dikarya</taxon>
        <taxon>Ascomycota</taxon>
        <taxon>Pezizomycotina</taxon>
        <taxon>Eurotiomycetes</taxon>
        <taxon>Eurotiomycetidae</taxon>
        <taxon>Eurotiales</taxon>
        <taxon>Trichocomaceae</taxon>
        <taxon>Rasamsonia</taxon>
    </lineage>
</organism>
<comment type="subcellular location">
    <subcellularLocation>
        <location evidence="1 10">Mitochondrion inner membrane</location>
        <topology evidence="1 10">Peripheral membrane protein</topology>
        <orientation evidence="1 10">Intermembrane side</orientation>
    </subcellularLocation>
</comment>
<accession>A0A0F4YMM1</accession>
<comment type="similarity">
    <text evidence="2 10">Belongs to the peptidase M76 family.</text>
</comment>
<dbReference type="RefSeq" id="XP_013325952.1">
    <property type="nucleotide sequence ID" value="XM_013470498.1"/>
</dbReference>
<keyword evidence="7 10" id="KW-0378">Hydrolase</keyword>
<keyword evidence="10" id="KW-0472">Membrane</keyword>
<dbReference type="GO" id="GO:0005743">
    <property type="term" value="C:mitochondrial inner membrane"/>
    <property type="evidence" value="ECO:0007669"/>
    <property type="project" value="UniProtKB-SubCell"/>
</dbReference>
<dbReference type="STRING" id="1408163.A0A0F4YMM1"/>
<reference evidence="12 13" key="1">
    <citation type="submission" date="2015-04" db="EMBL/GenBank/DDBJ databases">
        <authorList>
            <person name="Heijne W.H."/>
            <person name="Fedorova N.D."/>
            <person name="Nierman W.C."/>
            <person name="Vollebregt A.W."/>
            <person name="Zhao Z."/>
            <person name="Wu L."/>
            <person name="Kumar M."/>
            <person name="Stam H."/>
            <person name="van den Berg M.A."/>
            <person name="Pel H.J."/>
        </authorList>
    </citation>
    <scope>NUCLEOTIDE SEQUENCE [LARGE SCALE GENOMIC DNA]</scope>
    <source>
        <strain evidence="12 13">CBS 393.64</strain>
    </source>
</reference>
<gene>
    <name evidence="12" type="ORF">T310_6676</name>
</gene>
<evidence type="ECO:0000256" key="9">
    <source>
        <dbReference type="ARBA" id="ARBA00025322"/>
    </source>
</evidence>
<protein>
    <recommendedName>
        <fullName evidence="3 10">Mitochondrial inner membrane protease ATP23</fullName>
        <ecNumber evidence="10">3.4.24.-</ecNumber>
    </recommendedName>
</protein>
<dbReference type="GO" id="GO:0034982">
    <property type="term" value="P:mitochondrial protein processing"/>
    <property type="evidence" value="ECO:0007669"/>
    <property type="project" value="TreeGrafter"/>
</dbReference>
<dbReference type="PANTHER" id="PTHR21711:SF0">
    <property type="entry name" value="MITOCHONDRIAL INNER MEMBRANE PROTEASE ATP23 HOMOLOG"/>
    <property type="match status" value="1"/>
</dbReference>
<evidence type="ECO:0000256" key="3">
    <source>
        <dbReference type="ARBA" id="ARBA00014615"/>
    </source>
</evidence>
<dbReference type="EMBL" id="LASV01000357">
    <property type="protein sequence ID" value="KKA19340.1"/>
    <property type="molecule type" value="Genomic_DNA"/>
</dbReference>
<evidence type="ECO:0000256" key="5">
    <source>
        <dbReference type="ARBA" id="ARBA00022723"/>
    </source>
</evidence>
<dbReference type="GeneID" id="25318971"/>
<keyword evidence="6 10" id="KW-0999">Mitochondrion inner membrane</keyword>
<dbReference type="AlphaFoldDB" id="A0A0F4YMM1"/>
<dbReference type="OrthoDB" id="285308at2759"/>
<name>A0A0F4YMM1_RASE3</name>
<evidence type="ECO:0000256" key="6">
    <source>
        <dbReference type="ARBA" id="ARBA00022792"/>
    </source>
</evidence>
<dbReference type="Proteomes" id="UP000053958">
    <property type="component" value="Unassembled WGS sequence"/>
</dbReference>
<evidence type="ECO:0000256" key="2">
    <source>
        <dbReference type="ARBA" id="ARBA00009915"/>
    </source>
</evidence>
<proteinExistence type="inferred from homology"/>
<evidence type="ECO:0000313" key="12">
    <source>
        <dbReference type="EMBL" id="KKA19340.1"/>
    </source>
</evidence>
<dbReference type="Pfam" id="PF09768">
    <property type="entry name" value="Peptidase_M76"/>
    <property type="match status" value="1"/>
</dbReference>
<dbReference type="GO" id="GO:0033615">
    <property type="term" value="P:mitochondrial proton-transporting ATP synthase complex assembly"/>
    <property type="evidence" value="ECO:0007669"/>
    <property type="project" value="TreeGrafter"/>
</dbReference>
<keyword evidence="10" id="KW-0496">Mitochondrion</keyword>
<dbReference type="InterPro" id="IPR019165">
    <property type="entry name" value="Peptidase_M76_ATP23"/>
</dbReference>
<evidence type="ECO:0000256" key="7">
    <source>
        <dbReference type="ARBA" id="ARBA00022801"/>
    </source>
</evidence>
<keyword evidence="8 10" id="KW-0482">Metalloprotease</keyword>
<sequence length="177" mass="20434">MADSKLPEPESRSSSSNDTGYIPGDDLWTQWRNIFAILTGKMSEEGKEQFRIARDIRNEAADCKRCEEQRDYLLKYSPIIRFLSDNIRQLGGDLSSHNIYCRRCTQRKAGGFDPEYGIQICANEMRDQGHLEDTMAHEMIGTTILDMQRALRYISSVPGYVDDSRFLSLYYRSEPAR</sequence>
<keyword evidence="13" id="KW-1185">Reference proteome</keyword>
<evidence type="ECO:0000256" key="8">
    <source>
        <dbReference type="ARBA" id="ARBA00023049"/>
    </source>
</evidence>
<dbReference type="GO" id="GO:0004222">
    <property type="term" value="F:metalloendopeptidase activity"/>
    <property type="evidence" value="ECO:0007669"/>
    <property type="project" value="InterPro"/>
</dbReference>
<evidence type="ECO:0000256" key="4">
    <source>
        <dbReference type="ARBA" id="ARBA00022670"/>
    </source>
</evidence>